<dbReference type="AlphaFoldDB" id="A0AAD9CWP0"/>
<reference evidence="5" key="1">
    <citation type="submission" date="2023-02" db="EMBL/GenBank/DDBJ databases">
        <title>Identification and recombinant expression of a fungal hydrolase from Papiliotrema laurentii that hydrolyzes apple cutin and clears colloidal polyester polyurethane.</title>
        <authorList>
            <consortium name="DOE Joint Genome Institute"/>
            <person name="Roman V.A."/>
            <person name="Bojanowski C."/>
            <person name="Crable B.R."/>
            <person name="Wagner D.N."/>
            <person name="Hung C.S."/>
            <person name="Nadeau L.J."/>
            <person name="Schratz L."/>
            <person name="Haridas S."/>
            <person name="Pangilinan J."/>
            <person name="Lipzen A."/>
            <person name="Na H."/>
            <person name="Yan M."/>
            <person name="Ng V."/>
            <person name="Grigoriev I.V."/>
            <person name="Spatafora J.W."/>
            <person name="Barlow D."/>
            <person name="Biffinger J."/>
            <person name="Kelley-Loughnane N."/>
            <person name="Varaljay V.A."/>
            <person name="Crookes-Goodson W.J."/>
        </authorList>
    </citation>
    <scope>NUCLEOTIDE SEQUENCE</scope>
    <source>
        <strain evidence="5">5307AH</strain>
    </source>
</reference>
<dbReference type="SMART" id="SM00088">
    <property type="entry name" value="PINT"/>
    <property type="match status" value="1"/>
</dbReference>
<name>A0AAD9CWP0_PAPLA</name>
<dbReference type="Pfam" id="PF01399">
    <property type="entry name" value="PCI"/>
    <property type="match status" value="1"/>
</dbReference>
<dbReference type="PROSITE" id="PS50250">
    <property type="entry name" value="PCI"/>
    <property type="match status" value="1"/>
</dbReference>
<accession>A0AAD9CWP0</accession>
<evidence type="ECO:0000313" key="5">
    <source>
        <dbReference type="EMBL" id="KAK1921998.1"/>
    </source>
</evidence>
<protein>
    <recommendedName>
        <fullName evidence="4">PCI domain-containing protein</fullName>
    </recommendedName>
</protein>
<dbReference type="InterPro" id="IPR045237">
    <property type="entry name" value="COPS7/eIF3m"/>
</dbReference>
<comment type="caution">
    <text evidence="5">The sequence shown here is derived from an EMBL/GenBank/DDBJ whole genome shotgun (WGS) entry which is preliminary data.</text>
</comment>
<feature type="region of interest" description="Disordered" evidence="3">
    <location>
        <begin position="220"/>
        <end position="281"/>
    </location>
</feature>
<gene>
    <name evidence="5" type="ORF">DB88DRAFT_496830</name>
</gene>
<feature type="compositionally biased region" description="Low complexity" evidence="3">
    <location>
        <begin position="222"/>
        <end position="233"/>
    </location>
</feature>
<dbReference type="PANTHER" id="PTHR15350:SF5">
    <property type="entry name" value="COP9 SIGNALOSOME COMPLEX SUBUNIT 7"/>
    <property type="match status" value="1"/>
</dbReference>
<evidence type="ECO:0000256" key="2">
    <source>
        <dbReference type="ARBA" id="ARBA00022790"/>
    </source>
</evidence>
<evidence type="ECO:0000256" key="3">
    <source>
        <dbReference type="SAM" id="MobiDB-lite"/>
    </source>
</evidence>
<dbReference type="EMBL" id="JAODAN010000009">
    <property type="protein sequence ID" value="KAK1921998.1"/>
    <property type="molecule type" value="Genomic_DNA"/>
</dbReference>
<dbReference type="GO" id="GO:0008180">
    <property type="term" value="C:COP9 signalosome"/>
    <property type="evidence" value="ECO:0007669"/>
    <property type="project" value="UniProtKB-KW"/>
</dbReference>
<evidence type="ECO:0000256" key="1">
    <source>
        <dbReference type="ARBA" id="ARBA00008482"/>
    </source>
</evidence>
<dbReference type="InterPro" id="IPR000717">
    <property type="entry name" value="PCI_dom"/>
</dbReference>
<comment type="similarity">
    <text evidence="1">Belongs to the CSN7/EIF3M family. CSN7 subfamily.</text>
</comment>
<evidence type="ECO:0000259" key="4">
    <source>
        <dbReference type="PROSITE" id="PS50250"/>
    </source>
</evidence>
<feature type="domain" description="PCI" evidence="4">
    <location>
        <begin position="1"/>
        <end position="156"/>
    </location>
</feature>
<keyword evidence="6" id="KW-1185">Reference proteome</keyword>
<organism evidence="5 6">
    <name type="scientific">Papiliotrema laurentii</name>
    <name type="common">Cryptococcus laurentii</name>
    <dbReference type="NCBI Taxonomy" id="5418"/>
    <lineage>
        <taxon>Eukaryota</taxon>
        <taxon>Fungi</taxon>
        <taxon>Dikarya</taxon>
        <taxon>Basidiomycota</taxon>
        <taxon>Agaricomycotina</taxon>
        <taxon>Tremellomycetes</taxon>
        <taxon>Tremellales</taxon>
        <taxon>Rhynchogastremaceae</taxon>
        <taxon>Papiliotrema</taxon>
    </lineage>
</organism>
<dbReference type="PANTHER" id="PTHR15350">
    <property type="entry name" value="COP9 SIGNALOSOME COMPLEX SUBUNIT 7/DENDRITIC CELL PROTEIN GA17"/>
    <property type="match status" value="1"/>
</dbReference>
<proteinExistence type="inferred from homology"/>
<evidence type="ECO:0000313" key="6">
    <source>
        <dbReference type="Proteomes" id="UP001182556"/>
    </source>
</evidence>
<keyword evidence="2" id="KW-0736">Signalosome</keyword>
<dbReference type="Pfam" id="PF22061">
    <property type="entry name" value="CSN7_HB_subdom"/>
    <property type="match status" value="1"/>
</dbReference>
<dbReference type="Proteomes" id="UP001182556">
    <property type="component" value="Unassembled WGS sequence"/>
</dbReference>
<sequence length="281" mass="30782">MAESSSKLQPFLLLARSTKGAAAAKIILDVTAAPGVYVFSELLELPNIQELKDQPEHQNAYRLLELFAYGTLSDYDGSSGSFPPLSPTHLTKLKHLTLVSLALGSRSLHYDKLLSTLDVQSIRALEDVIIDTIYAGLLKGKMHHHERVLHIDWVAGRDVREDDLARIHSGLENWCSTATSLLTALEEQISAIRSQTHTEQEQLSAYNARRNTYLSTLMEQQTSSNFSTRSSRTSKSDDPAKSNQNNGFGAFSSFVGQAGRVQGSKGRQMMEAGDGSGSGRV</sequence>